<evidence type="ECO:0000259" key="1">
    <source>
        <dbReference type="Pfam" id="PF17171"/>
    </source>
</evidence>
<dbReference type="AlphaFoldDB" id="A0A6B2EB33"/>
<evidence type="ECO:0000259" key="2">
    <source>
        <dbReference type="Pfam" id="PF17172"/>
    </source>
</evidence>
<dbReference type="InterPro" id="IPR050931">
    <property type="entry name" value="Mito_Protein_Transport_Metaxin"/>
</dbReference>
<dbReference type="Pfam" id="PF17172">
    <property type="entry name" value="GST_N_4"/>
    <property type="match status" value="1"/>
</dbReference>
<dbReference type="InterPro" id="IPR033468">
    <property type="entry name" value="Metaxin_GST"/>
</dbReference>
<feature type="domain" description="Thioredoxin-like fold" evidence="2">
    <location>
        <begin position="41"/>
        <end position="139"/>
    </location>
</feature>
<sequence>MSSIIGGEFLRQGSLAVEPWVDAEIYQPYEAETILLPENSSCLAVKTYLRMCDLPFDVKFTTNAEYMSSGGRTTKLPFLRVGAFFASEFEPIVNLVENKGISLTENLTEDDKSNARALLSLVDNIFTYAELYVSYLDEDVFEEVTKPRTASAYNYLLGVIQCWRKRRHALKQLEAMEWKDFTMDDVIEKVSKCCYTLDNKLGEKPFIFGDNPIELDAAVFGHIFSILTTPLPNSQLADTIRQYPRLVYFCKRIENKYFKSK</sequence>
<feature type="domain" description="Metaxin glutathione S-transferase" evidence="1">
    <location>
        <begin position="191"/>
        <end position="253"/>
    </location>
</feature>
<dbReference type="GO" id="GO:0007005">
    <property type="term" value="P:mitochondrion organization"/>
    <property type="evidence" value="ECO:0007669"/>
    <property type="project" value="TreeGrafter"/>
</dbReference>
<dbReference type="InterPro" id="IPR012336">
    <property type="entry name" value="Thioredoxin-like_fold"/>
</dbReference>
<dbReference type="GO" id="GO:0001401">
    <property type="term" value="C:SAM complex"/>
    <property type="evidence" value="ECO:0007669"/>
    <property type="project" value="TreeGrafter"/>
</dbReference>
<protein>
    <submittedName>
        <fullName evidence="3">Putative mitochondrial outer membrane protein</fullName>
    </submittedName>
</protein>
<dbReference type="PANTHER" id="PTHR12289">
    <property type="entry name" value="METAXIN RELATED"/>
    <property type="match status" value="1"/>
</dbReference>
<dbReference type="SUPFAM" id="SSF47616">
    <property type="entry name" value="GST C-terminal domain-like"/>
    <property type="match status" value="1"/>
</dbReference>
<reference evidence="3" key="1">
    <citation type="submission" date="2019-10" db="EMBL/GenBank/DDBJ databases">
        <title>Short sand fly seasons in Tbilisi, Georgia, hinder development of host immunity to saliva of the visceral leishmaniasis vector Phlebotomus kandelakii.</title>
        <authorList>
            <person name="Oliveira F."/>
            <person name="Giorgobiani E."/>
            <person name="Guimaraes-Costa A.B."/>
            <person name="Abdeladhim M."/>
            <person name="Oristian J."/>
            <person name="Tskhvaradze L."/>
            <person name="Tsertsvadze N."/>
            <person name="Zakalashvili M."/>
            <person name="Valenzuela J.G."/>
            <person name="Kamhawi S."/>
        </authorList>
    </citation>
    <scope>NUCLEOTIDE SEQUENCE</scope>
    <source>
        <strain evidence="3">Wild-capture in Tbilisi</strain>
        <tissue evidence="3">Salivary glands</tissue>
    </source>
</reference>
<evidence type="ECO:0000313" key="3">
    <source>
        <dbReference type="EMBL" id="NBJ60579.1"/>
    </source>
</evidence>
<accession>A0A6B2EB33</accession>
<organism evidence="3">
    <name type="scientific">Phlebotomus kandelakii</name>
    <dbReference type="NCBI Taxonomy" id="1109342"/>
    <lineage>
        <taxon>Eukaryota</taxon>
        <taxon>Metazoa</taxon>
        <taxon>Ecdysozoa</taxon>
        <taxon>Arthropoda</taxon>
        <taxon>Hexapoda</taxon>
        <taxon>Insecta</taxon>
        <taxon>Pterygota</taxon>
        <taxon>Neoptera</taxon>
        <taxon>Endopterygota</taxon>
        <taxon>Diptera</taxon>
        <taxon>Nematocera</taxon>
        <taxon>Psychodoidea</taxon>
        <taxon>Psychodidae</taxon>
        <taxon>Phlebotomus</taxon>
        <taxon>Larroussius</taxon>
    </lineage>
</organism>
<name>A0A6B2EB33_9DIPT</name>
<dbReference type="PANTHER" id="PTHR12289:SF38">
    <property type="entry name" value="METAXIN-2"/>
    <property type="match status" value="1"/>
</dbReference>
<proteinExistence type="predicted"/>
<dbReference type="InterPro" id="IPR036282">
    <property type="entry name" value="Glutathione-S-Trfase_C_sf"/>
</dbReference>
<dbReference type="EMBL" id="GIFK01002876">
    <property type="protein sequence ID" value="NBJ60579.1"/>
    <property type="molecule type" value="Transcribed_RNA"/>
</dbReference>
<dbReference type="Pfam" id="PF17171">
    <property type="entry name" value="GST_C_6"/>
    <property type="match status" value="1"/>
</dbReference>